<evidence type="ECO:0000313" key="6">
    <source>
        <dbReference type="Proteomes" id="UP001141552"/>
    </source>
</evidence>
<dbReference type="PROSITE" id="PS00287">
    <property type="entry name" value="CYSTATIN"/>
    <property type="match status" value="1"/>
</dbReference>
<dbReference type="PANTHER" id="PTHR11413">
    <property type="entry name" value="CYSTATIN FAMILY MEMBER"/>
    <property type="match status" value="1"/>
</dbReference>
<dbReference type="InterPro" id="IPR000010">
    <property type="entry name" value="Cystatin_dom"/>
</dbReference>
<proteinExistence type="inferred from homology"/>
<dbReference type="AlphaFoldDB" id="A0A9Q0JP36"/>
<name>A0A9Q0JP36_9ROSI</name>
<dbReference type="PANTHER" id="PTHR11413:SF116">
    <property type="entry name" value="MULTICYSTATIN"/>
    <property type="match status" value="1"/>
</dbReference>
<protein>
    <recommendedName>
        <fullName evidence="3">Cysteine proteinase inhibitor</fullName>
    </recommendedName>
</protein>
<comment type="similarity">
    <text evidence="3">Belongs to the cystatin family. Phytocystatin subfamily.</text>
</comment>
<evidence type="ECO:0000256" key="2">
    <source>
        <dbReference type="ARBA" id="ARBA00022704"/>
    </source>
</evidence>
<keyword evidence="1 3" id="KW-0646">Protease inhibitor</keyword>
<reference evidence="5" key="1">
    <citation type="submission" date="2022-02" db="EMBL/GenBank/DDBJ databases">
        <authorList>
            <person name="Henning P.M."/>
            <person name="McCubbin A.G."/>
            <person name="Shore J.S."/>
        </authorList>
    </citation>
    <scope>NUCLEOTIDE SEQUENCE</scope>
    <source>
        <strain evidence="5">F60SS</strain>
        <tissue evidence="5">Leaves</tissue>
    </source>
</reference>
<dbReference type="CDD" id="cd00042">
    <property type="entry name" value="CY"/>
    <property type="match status" value="1"/>
</dbReference>
<evidence type="ECO:0000259" key="4">
    <source>
        <dbReference type="Pfam" id="PF16845"/>
    </source>
</evidence>
<dbReference type="InterPro" id="IPR018073">
    <property type="entry name" value="Prot_inh_cystat_CS"/>
</dbReference>
<dbReference type="InterPro" id="IPR027214">
    <property type="entry name" value="Cystatin"/>
</dbReference>
<dbReference type="SUPFAM" id="SSF54403">
    <property type="entry name" value="Cystatin/monellin"/>
    <property type="match status" value="1"/>
</dbReference>
<dbReference type="EMBL" id="JAKUCV010001101">
    <property type="protein sequence ID" value="KAJ4847680.1"/>
    <property type="molecule type" value="Genomic_DNA"/>
</dbReference>
<comment type="caution">
    <text evidence="5">The sequence shown here is derived from an EMBL/GenBank/DDBJ whole genome shotgun (WGS) entry which is preliminary data.</text>
</comment>
<dbReference type="Gene3D" id="3.10.450.10">
    <property type="match status" value="2"/>
</dbReference>
<dbReference type="GO" id="GO:0004869">
    <property type="term" value="F:cysteine-type endopeptidase inhibitor activity"/>
    <property type="evidence" value="ECO:0007669"/>
    <property type="project" value="UniProtKB-KW"/>
</dbReference>
<keyword evidence="6" id="KW-1185">Reference proteome</keyword>
<dbReference type="InterPro" id="IPR046350">
    <property type="entry name" value="Cystatin_sf"/>
</dbReference>
<accession>A0A9Q0JP36</accession>
<evidence type="ECO:0000256" key="1">
    <source>
        <dbReference type="ARBA" id="ARBA00022690"/>
    </source>
</evidence>
<dbReference type="OrthoDB" id="1908104at2759"/>
<reference evidence="5" key="2">
    <citation type="journal article" date="2023" name="Plants (Basel)">
        <title>Annotation of the Turnera subulata (Passifloraceae) Draft Genome Reveals the S-Locus Evolved after the Divergence of Turneroideae from Passifloroideae in a Stepwise Manner.</title>
        <authorList>
            <person name="Henning P.M."/>
            <person name="Roalson E.H."/>
            <person name="Mir W."/>
            <person name="McCubbin A.G."/>
            <person name="Shore J.S."/>
        </authorList>
    </citation>
    <scope>NUCLEOTIDE SEQUENCE</scope>
    <source>
        <strain evidence="5">F60SS</strain>
    </source>
</reference>
<evidence type="ECO:0000256" key="3">
    <source>
        <dbReference type="RuleBase" id="RU362130"/>
    </source>
</evidence>
<feature type="non-terminal residue" evidence="5">
    <location>
        <position position="92"/>
    </location>
</feature>
<keyword evidence="2 3" id="KW-0789">Thiol protease inhibitor</keyword>
<dbReference type="Proteomes" id="UP001141552">
    <property type="component" value="Unassembled WGS sequence"/>
</dbReference>
<dbReference type="Pfam" id="PF16845">
    <property type="entry name" value="SQAPI"/>
    <property type="match status" value="1"/>
</dbReference>
<evidence type="ECO:0000313" key="5">
    <source>
        <dbReference type="EMBL" id="KAJ4847680.1"/>
    </source>
</evidence>
<feature type="domain" description="Cystatin" evidence="4">
    <location>
        <begin position="5"/>
        <end position="56"/>
    </location>
</feature>
<sequence length="92" mass="10745">MHYPNLVFEKVIKAAQQVVSGMKYYITLKTENGNFYETQIWVQEWLHKKEVTEFKLLRTPGPGQPQDIPDAPTDVEVIELARFAVDEHNKQE</sequence>
<organism evidence="5 6">
    <name type="scientific">Turnera subulata</name>
    <dbReference type="NCBI Taxonomy" id="218843"/>
    <lineage>
        <taxon>Eukaryota</taxon>
        <taxon>Viridiplantae</taxon>
        <taxon>Streptophyta</taxon>
        <taxon>Embryophyta</taxon>
        <taxon>Tracheophyta</taxon>
        <taxon>Spermatophyta</taxon>
        <taxon>Magnoliopsida</taxon>
        <taxon>eudicotyledons</taxon>
        <taxon>Gunneridae</taxon>
        <taxon>Pentapetalae</taxon>
        <taxon>rosids</taxon>
        <taxon>fabids</taxon>
        <taxon>Malpighiales</taxon>
        <taxon>Passifloraceae</taxon>
        <taxon>Turnera</taxon>
    </lineage>
</organism>
<gene>
    <name evidence="5" type="ORF">Tsubulata_048271</name>
</gene>